<gene>
    <name evidence="1" type="ORF">QWZ14_15210</name>
</gene>
<sequence>MKDWGIGCLLIAVAALIRSTLGRLPQWLAIDGANSALALAFGCFRAGAQRFGRRRPHLPIRLAGVLA</sequence>
<protein>
    <submittedName>
        <fullName evidence="1">Uncharacterized protein</fullName>
    </submittedName>
</protein>
<dbReference type="Proteomes" id="UP001529369">
    <property type="component" value="Unassembled WGS sequence"/>
</dbReference>
<organism evidence="1 2">
    <name type="scientific">Paeniroseomonas aquatica</name>
    <dbReference type="NCBI Taxonomy" id="373043"/>
    <lineage>
        <taxon>Bacteria</taxon>
        <taxon>Pseudomonadati</taxon>
        <taxon>Pseudomonadota</taxon>
        <taxon>Alphaproteobacteria</taxon>
        <taxon>Acetobacterales</taxon>
        <taxon>Acetobacteraceae</taxon>
        <taxon>Paeniroseomonas</taxon>
    </lineage>
</organism>
<evidence type="ECO:0000313" key="2">
    <source>
        <dbReference type="Proteomes" id="UP001529369"/>
    </source>
</evidence>
<dbReference type="RefSeq" id="WP_290317578.1">
    <property type="nucleotide sequence ID" value="NZ_JAUFPN010000153.1"/>
</dbReference>
<proteinExistence type="predicted"/>
<evidence type="ECO:0000313" key="1">
    <source>
        <dbReference type="EMBL" id="MDN3565716.1"/>
    </source>
</evidence>
<comment type="caution">
    <text evidence="1">The sequence shown here is derived from an EMBL/GenBank/DDBJ whole genome shotgun (WGS) entry which is preliminary data.</text>
</comment>
<keyword evidence="2" id="KW-1185">Reference proteome</keyword>
<name>A0ABT8A7P2_9PROT</name>
<accession>A0ABT8A7P2</accession>
<reference evidence="2" key="1">
    <citation type="journal article" date="2019" name="Int. J. Syst. Evol. Microbiol.">
        <title>The Global Catalogue of Microorganisms (GCM) 10K type strain sequencing project: providing services to taxonomists for standard genome sequencing and annotation.</title>
        <authorList>
            <consortium name="The Broad Institute Genomics Platform"/>
            <consortium name="The Broad Institute Genome Sequencing Center for Infectious Disease"/>
            <person name="Wu L."/>
            <person name="Ma J."/>
        </authorList>
    </citation>
    <scope>NUCLEOTIDE SEQUENCE [LARGE SCALE GENOMIC DNA]</scope>
    <source>
        <strain evidence="2">CECT 7131</strain>
    </source>
</reference>
<dbReference type="EMBL" id="JAUFPN010000153">
    <property type="protein sequence ID" value="MDN3565716.1"/>
    <property type="molecule type" value="Genomic_DNA"/>
</dbReference>